<dbReference type="SUPFAM" id="SSF57783">
    <property type="entry name" value="Zinc beta-ribbon"/>
    <property type="match status" value="1"/>
</dbReference>
<dbReference type="AlphaFoldDB" id="A0A345DEK7"/>
<evidence type="ECO:0000313" key="9">
    <source>
        <dbReference type="Proteomes" id="UP000252182"/>
    </source>
</evidence>
<evidence type="ECO:0000256" key="6">
    <source>
        <dbReference type="ARBA" id="ARBA00023163"/>
    </source>
</evidence>
<organism evidence="8 9">
    <name type="scientific">Ephemeroptericola cinctiostellae</name>
    <dbReference type="NCBI Taxonomy" id="2268024"/>
    <lineage>
        <taxon>Bacteria</taxon>
        <taxon>Pseudomonadati</taxon>
        <taxon>Pseudomonadota</taxon>
        <taxon>Betaproteobacteria</taxon>
        <taxon>Burkholderiales</taxon>
        <taxon>Burkholderiaceae</taxon>
        <taxon>Ephemeroptericola</taxon>
    </lineage>
</organism>
<dbReference type="GO" id="GO:0006269">
    <property type="term" value="P:DNA replication, synthesis of primer"/>
    <property type="evidence" value="ECO:0007669"/>
    <property type="project" value="UniProtKB-KW"/>
</dbReference>
<dbReference type="GO" id="GO:1990077">
    <property type="term" value="C:primosome complex"/>
    <property type="evidence" value="ECO:0007669"/>
    <property type="project" value="UniProtKB-KW"/>
</dbReference>
<keyword evidence="5" id="KW-0235">DNA replication</keyword>
<dbReference type="GO" id="GO:0000428">
    <property type="term" value="C:DNA-directed RNA polymerase complex"/>
    <property type="evidence" value="ECO:0007669"/>
    <property type="project" value="UniProtKB-KW"/>
</dbReference>
<protein>
    <recommendedName>
        <fullName evidence="7">Toprim domain-containing protein</fullName>
    </recommendedName>
</protein>
<keyword evidence="6" id="KW-0804">Transcription</keyword>
<dbReference type="OrthoDB" id="5833576at2"/>
<evidence type="ECO:0000313" key="8">
    <source>
        <dbReference type="EMBL" id="AXF86795.1"/>
    </source>
</evidence>
<name>A0A345DEK7_9BURK</name>
<dbReference type="CDD" id="cd00188">
    <property type="entry name" value="TOPRIM"/>
    <property type="match status" value="1"/>
</dbReference>
<evidence type="ECO:0000256" key="1">
    <source>
        <dbReference type="ARBA" id="ARBA00022478"/>
    </source>
</evidence>
<gene>
    <name evidence="8" type="ORF">DTO96_102551</name>
</gene>
<sequence length="924" mass="103176">MSASNNPAIGDWIRQLKDVDIKDVADRLGIKRQGAKGIWFSPARDEKTPSLSLYGRTKWKDHTTGDSGSTIDLIVYAGAADSFMDAAKMLGEWVGKSIPKPDDKGHFAPVKPTLVEHLASVCAKNPEPAVEYLTGRGISEAVVREAIKNKTVGFNDWTSPTQPAGSPGHGGAAVGFVVYANGRAVAVDFRYVDPAINGGVKTQCQGDKTGAIWISNRARFKKATKVYIVESPINALSFETVNSNPYHLAIAIRGTANVNMDWSFMRGKTAIIALDMADGVNASTGKRAGMEAAYKLYDKLTAADVAARMVDMTAWTEGEDLNDVLQLNNGAVELARRLKVFDPWLITGQPSFEGNDLFRNEARKRIFLPSQDYMVYWRYRCTDDFMQYVDEFKTLTDDAGESIGRQEFLGDLCSFRVAQLSRLSIQSHLATVNGTPDSQAEVVFGISCQTPRNGALLQRDVVTGDKIYNLEWWKGRYGHIWKPAQFARMITIMERSADLAARDVVNFIGVAWQDGKLKALEGQNCFFTEPQKQCLYYNMTFPRGAATQARQVVQAYQETFKENAAAIALTWILGAHLKNVIGFYPHFQMQAEKGSGKSKLLESLQAACAFQVLSGQMLKTDHRRRASVSYTTHPVGWDEFSKLPKQVLSDIDALLQSTYRFEFTRIGSALTPYLMCAPVLLAGEEVDVQSLQSKICRSTLSVAKQGAIIPHNLPQFPMWAWLQFIASADPARIRETHAGYTKLCQVRSRTGDGDATARRMMENYAGIMTAWSMLAEFADFDVDQGGLIEDLITEMNQHMADTDGSRLPWVWIMEILLSELDAKRFEYPFCWDYIVNDDGEREMALFIRANHIMDHISTANHLRDKYNHLPIKTGRIFKRQLLQSNVVIKDDVEKSIRAQRTAHLTAISLSQLEKLGLYATPRVD</sequence>
<accession>A0A345DEK7</accession>
<evidence type="ECO:0000256" key="2">
    <source>
        <dbReference type="ARBA" id="ARBA00022515"/>
    </source>
</evidence>
<feature type="domain" description="Toprim" evidence="7">
    <location>
        <begin position="226"/>
        <end position="327"/>
    </location>
</feature>
<evidence type="ECO:0000256" key="5">
    <source>
        <dbReference type="ARBA" id="ARBA00022705"/>
    </source>
</evidence>
<dbReference type="KEGG" id="hyf:DTO96_102551"/>
<evidence type="ECO:0000259" key="7">
    <source>
        <dbReference type="Pfam" id="PF13362"/>
    </source>
</evidence>
<keyword evidence="9" id="KW-1185">Reference proteome</keyword>
<dbReference type="GO" id="GO:0016779">
    <property type="term" value="F:nucleotidyltransferase activity"/>
    <property type="evidence" value="ECO:0007669"/>
    <property type="project" value="UniProtKB-KW"/>
</dbReference>
<dbReference type="GO" id="GO:0003677">
    <property type="term" value="F:DNA binding"/>
    <property type="evidence" value="ECO:0007669"/>
    <property type="project" value="InterPro"/>
</dbReference>
<dbReference type="InterPro" id="IPR006171">
    <property type="entry name" value="TOPRIM_dom"/>
</dbReference>
<keyword evidence="4" id="KW-0548">Nucleotidyltransferase</keyword>
<dbReference type="EMBL" id="CP031124">
    <property type="protein sequence ID" value="AXF86795.1"/>
    <property type="molecule type" value="Genomic_DNA"/>
</dbReference>
<dbReference type="RefSeq" id="WP_114563836.1">
    <property type="nucleotide sequence ID" value="NZ_CP031124.1"/>
</dbReference>
<keyword evidence="2" id="KW-0639">Primosome</keyword>
<proteinExistence type="predicted"/>
<reference evidence="9" key="1">
    <citation type="submission" date="2018-07" db="EMBL/GenBank/DDBJ databases">
        <authorList>
            <person name="Kim H."/>
        </authorList>
    </citation>
    <scope>NUCLEOTIDE SEQUENCE [LARGE SCALE GENOMIC DNA]</scope>
    <source>
        <strain evidence="9">F02</strain>
    </source>
</reference>
<dbReference type="Gene3D" id="3.90.580.10">
    <property type="entry name" value="Zinc finger, CHC2-type domain"/>
    <property type="match status" value="1"/>
</dbReference>
<dbReference type="GO" id="GO:0008270">
    <property type="term" value="F:zinc ion binding"/>
    <property type="evidence" value="ECO:0007669"/>
    <property type="project" value="InterPro"/>
</dbReference>
<dbReference type="Gene3D" id="3.40.1360.10">
    <property type="match status" value="1"/>
</dbReference>
<dbReference type="Proteomes" id="UP000252182">
    <property type="component" value="Chromosome"/>
</dbReference>
<keyword evidence="3" id="KW-0808">Transferase</keyword>
<keyword evidence="1" id="KW-0240">DNA-directed RNA polymerase</keyword>
<dbReference type="Pfam" id="PF13362">
    <property type="entry name" value="Toprim_3"/>
    <property type="match status" value="1"/>
</dbReference>
<dbReference type="InterPro" id="IPR036977">
    <property type="entry name" value="DNA_primase_Znf_CHC2"/>
</dbReference>
<evidence type="ECO:0000256" key="3">
    <source>
        <dbReference type="ARBA" id="ARBA00022679"/>
    </source>
</evidence>
<evidence type="ECO:0000256" key="4">
    <source>
        <dbReference type="ARBA" id="ARBA00022695"/>
    </source>
</evidence>